<dbReference type="GO" id="GO:0016829">
    <property type="term" value="F:lyase activity"/>
    <property type="evidence" value="ECO:0007669"/>
    <property type="project" value="UniProtKB-KW"/>
</dbReference>
<dbReference type="Pfam" id="PF04073">
    <property type="entry name" value="tRNA_edit"/>
    <property type="match status" value="1"/>
</dbReference>
<dbReference type="Proteomes" id="UP000035368">
    <property type="component" value="Chromosome"/>
</dbReference>
<keyword evidence="3 4" id="KW-0456">Lyase</keyword>
<dbReference type="RefSeq" id="WP_047239732.1">
    <property type="nucleotide sequence ID" value="NZ_CP011541.1"/>
</dbReference>
<dbReference type="PANTHER" id="PTHR30411">
    <property type="entry name" value="CYTOPLASMIC PROTEIN"/>
    <property type="match status" value="1"/>
</dbReference>
<dbReference type="GO" id="GO:0002161">
    <property type="term" value="F:aminoacyl-tRNA deacylase activity"/>
    <property type="evidence" value="ECO:0007669"/>
    <property type="project" value="InterPro"/>
</dbReference>
<evidence type="ECO:0000313" key="7">
    <source>
        <dbReference type="Proteomes" id="UP000035368"/>
    </source>
</evidence>
<dbReference type="PATRIC" id="fig|1050174.4.peg.678"/>
<name>A0A0G3GUI8_9CORY</name>
<dbReference type="OrthoDB" id="9809296at2"/>
<dbReference type="NCBIfam" id="TIGR00011">
    <property type="entry name" value="YbaK_EbsC"/>
    <property type="match status" value="1"/>
</dbReference>
<evidence type="ECO:0000256" key="4">
    <source>
        <dbReference type="PIRNR" id="PIRNR006181"/>
    </source>
</evidence>
<gene>
    <name evidence="6" type="ORF">CEPID_03335</name>
</gene>
<keyword evidence="7" id="KW-1185">Reference proteome</keyword>
<dbReference type="EC" id="4.2.-.-" evidence="4"/>
<dbReference type="InterPro" id="IPR007214">
    <property type="entry name" value="YbaK/aa-tRNA-synth-assoc-dom"/>
</dbReference>
<dbReference type="PANTHER" id="PTHR30411:SF0">
    <property type="entry name" value="CYS-TRNA(PRO)_CYS-TRNA(CYS) DEACYLASE YBAK"/>
    <property type="match status" value="1"/>
</dbReference>
<reference evidence="6 7" key="1">
    <citation type="submission" date="2015-05" db="EMBL/GenBank/DDBJ databases">
        <title>Complete genome sequence of Corynebacterium epidermidicanis DSM 45586, isolated from the skin of a dog suffering from pruritus.</title>
        <authorList>
            <person name="Ruckert C."/>
            <person name="Albersmeier A."/>
            <person name="Winkler A."/>
            <person name="Tauch A."/>
        </authorList>
    </citation>
    <scope>NUCLEOTIDE SEQUENCE [LARGE SCALE GENOMIC DNA]</scope>
    <source>
        <strain evidence="6 7">DSM 45586</strain>
    </source>
</reference>
<evidence type="ECO:0000259" key="5">
    <source>
        <dbReference type="Pfam" id="PF04073"/>
    </source>
</evidence>
<accession>A0A0G3GUI8</accession>
<dbReference type="InterPro" id="IPR036754">
    <property type="entry name" value="YbaK/aa-tRNA-synt-asso_dom_sf"/>
</dbReference>
<comment type="similarity">
    <text evidence="1 4">Belongs to the prolyl-tRNA editing family. YbaK/EbsC subfamily.</text>
</comment>
<evidence type="ECO:0000313" key="6">
    <source>
        <dbReference type="EMBL" id="AKK02547.1"/>
    </source>
</evidence>
<dbReference type="GO" id="GO:0006412">
    <property type="term" value="P:translation"/>
    <property type="evidence" value="ECO:0007669"/>
    <property type="project" value="UniProtKB-KW"/>
</dbReference>
<dbReference type="KEGG" id="cei:CEPID_03335"/>
<organism evidence="6 7">
    <name type="scientific">Corynebacterium epidermidicanis</name>
    <dbReference type="NCBI Taxonomy" id="1050174"/>
    <lineage>
        <taxon>Bacteria</taxon>
        <taxon>Bacillati</taxon>
        <taxon>Actinomycetota</taxon>
        <taxon>Actinomycetes</taxon>
        <taxon>Mycobacteriales</taxon>
        <taxon>Corynebacteriaceae</taxon>
        <taxon>Corynebacterium</taxon>
    </lineage>
</organism>
<sequence length="170" mass="17687">MAKKNSTGTAALQALVDAALPHTVHQFDTQSHHYGAEAAAELSTRLGIAAEQVFKTLLVDLSAGKGPKRQLAVCCIPVTEQLGLKKAATAHGASKATMADPKDAERSSGYVVGGISPIGQKHPLPTVIDETAQLFDVIFVSGGKRGLDIELSPDTLREVTGASFADLVAD</sequence>
<evidence type="ECO:0000256" key="1">
    <source>
        <dbReference type="ARBA" id="ARBA00009798"/>
    </source>
</evidence>
<feature type="domain" description="YbaK/aminoacyl-tRNA synthetase-associated" evidence="5">
    <location>
        <begin position="36"/>
        <end position="158"/>
    </location>
</feature>
<evidence type="ECO:0000256" key="3">
    <source>
        <dbReference type="ARBA" id="ARBA00023239"/>
    </source>
</evidence>
<dbReference type="EMBL" id="CP011541">
    <property type="protein sequence ID" value="AKK02547.1"/>
    <property type="molecule type" value="Genomic_DNA"/>
</dbReference>
<dbReference type="InterPro" id="IPR004369">
    <property type="entry name" value="Prolyl-tRNA_editing_YbaK/EbsC"/>
</dbReference>
<dbReference type="AlphaFoldDB" id="A0A0G3GUI8"/>
<proteinExistence type="inferred from homology"/>
<protein>
    <recommendedName>
        <fullName evidence="4">Cys-tRNA(Pro)/Cys-tRNA(Cys) deacylase</fullName>
        <ecNumber evidence="4">4.2.-.-</ecNumber>
    </recommendedName>
</protein>
<dbReference type="CDD" id="cd00002">
    <property type="entry name" value="YbaK_deacylase"/>
    <property type="match status" value="1"/>
</dbReference>
<dbReference type="SUPFAM" id="SSF55826">
    <property type="entry name" value="YbaK/ProRS associated domain"/>
    <property type="match status" value="1"/>
</dbReference>
<dbReference type="PIRSF" id="PIRSF006181">
    <property type="entry name" value="EbsC_YbaK"/>
    <property type="match status" value="1"/>
</dbReference>
<dbReference type="Gene3D" id="3.90.960.10">
    <property type="entry name" value="YbaK/aminoacyl-tRNA synthetase-associated domain"/>
    <property type="match status" value="1"/>
</dbReference>
<keyword evidence="2 4" id="KW-0648">Protein biosynthesis</keyword>
<evidence type="ECO:0000256" key="2">
    <source>
        <dbReference type="ARBA" id="ARBA00022917"/>
    </source>
</evidence>
<dbReference type="STRING" id="1050174.CEPID_03335"/>